<accession>A0A7W3PP45</accession>
<dbReference type="Pfam" id="PF13242">
    <property type="entry name" value="Hydrolase_like"/>
    <property type="match status" value="1"/>
</dbReference>
<dbReference type="RefSeq" id="WP_182484203.1">
    <property type="nucleotide sequence ID" value="NZ_JACGWU010000001.1"/>
</dbReference>
<dbReference type="GO" id="GO:0005737">
    <property type="term" value="C:cytoplasm"/>
    <property type="evidence" value="ECO:0007669"/>
    <property type="project" value="TreeGrafter"/>
</dbReference>
<dbReference type="PANTHER" id="PTHR19288:SF46">
    <property type="entry name" value="HALOACID DEHALOGENASE-LIKE HYDROLASE DOMAIN-CONTAINING PROTEIN 2"/>
    <property type="match status" value="1"/>
</dbReference>
<dbReference type="SUPFAM" id="SSF56784">
    <property type="entry name" value="HAD-like"/>
    <property type="match status" value="1"/>
</dbReference>
<dbReference type="Gene3D" id="3.40.50.1000">
    <property type="entry name" value="HAD superfamily/HAD-like"/>
    <property type="match status" value="2"/>
</dbReference>
<dbReference type="GO" id="GO:0016791">
    <property type="term" value="F:phosphatase activity"/>
    <property type="evidence" value="ECO:0007669"/>
    <property type="project" value="TreeGrafter"/>
</dbReference>
<evidence type="ECO:0000313" key="1">
    <source>
        <dbReference type="EMBL" id="MBA8828843.1"/>
    </source>
</evidence>
<organism evidence="1 2">
    <name type="scientific">Alpinimonas psychrophila</name>
    <dbReference type="NCBI Taxonomy" id="748908"/>
    <lineage>
        <taxon>Bacteria</taxon>
        <taxon>Bacillati</taxon>
        <taxon>Actinomycetota</taxon>
        <taxon>Actinomycetes</taxon>
        <taxon>Micrococcales</taxon>
        <taxon>Microbacteriaceae</taxon>
        <taxon>Alpinimonas</taxon>
    </lineage>
</organism>
<sequence>MTNPEILARLARVRGIMFDIDGCLVISDGPSGQGGSVLPGAKEAIDQARATGRTVCVFTNGSAQKPEDIAQLLRDFGLDVRDEEVLTPAVVAAEVMKERFGNKPLLVFGGEGVLHDFHKRGLNVVDLESAFAGTPTNAAAVVIGWDIDFGRAKLQIAAEAIVGGAELFCTSDAPMFASHERLNVGVSGFIVTGLAHVTGVPYSILGKPSTEAMDVVSRVLGASPQEILVIGDDINLESAMARRAGALAGLVLTGTSTLARLAEAPADVAPEIVINSMSELVDMFTEADKAHALTSH</sequence>
<dbReference type="Pfam" id="PF13344">
    <property type="entry name" value="Hydrolase_6"/>
    <property type="match status" value="1"/>
</dbReference>
<keyword evidence="2" id="KW-1185">Reference proteome</keyword>
<dbReference type="Proteomes" id="UP000524237">
    <property type="component" value="Unassembled WGS sequence"/>
</dbReference>
<name>A0A7W3PP45_9MICO</name>
<dbReference type="AlphaFoldDB" id="A0A7W3PP45"/>
<evidence type="ECO:0000313" key="2">
    <source>
        <dbReference type="Proteomes" id="UP000524237"/>
    </source>
</evidence>
<gene>
    <name evidence="1" type="ORF">FB555_000914</name>
</gene>
<comment type="caution">
    <text evidence="1">The sequence shown here is derived from an EMBL/GenBank/DDBJ whole genome shotgun (WGS) entry which is preliminary data.</text>
</comment>
<proteinExistence type="predicted"/>
<dbReference type="InterPro" id="IPR006357">
    <property type="entry name" value="HAD-SF_hydro_IIA"/>
</dbReference>
<dbReference type="PANTHER" id="PTHR19288">
    <property type="entry name" value="4-NITROPHENYLPHOSPHATASE-RELATED"/>
    <property type="match status" value="1"/>
</dbReference>
<dbReference type="InterPro" id="IPR023214">
    <property type="entry name" value="HAD_sf"/>
</dbReference>
<keyword evidence="1" id="KW-0378">Hydrolase</keyword>
<reference evidence="1 2" key="1">
    <citation type="submission" date="2020-07" db="EMBL/GenBank/DDBJ databases">
        <title>Sequencing the genomes of 1000 actinobacteria strains.</title>
        <authorList>
            <person name="Klenk H.-P."/>
        </authorList>
    </citation>
    <scope>NUCLEOTIDE SEQUENCE [LARGE SCALE GENOMIC DNA]</scope>
    <source>
        <strain evidence="1 2">DSM 23737</strain>
    </source>
</reference>
<dbReference type="InterPro" id="IPR036412">
    <property type="entry name" value="HAD-like_sf"/>
</dbReference>
<protein>
    <submittedName>
        <fullName evidence="1">HAD superfamily hydrolase (TIGR01450 family)</fullName>
    </submittedName>
</protein>
<dbReference type="EMBL" id="JACGWU010000001">
    <property type="protein sequence ID" value="MBA8828843.1"/>
    <property type="molecule type" value="Genomic_DNA"/>
</dbReference>